<comment type="similarity">
    <text evidence="2">Belongs to the OmpP1/FadL family.</text>
</comment>
<keyword evidence="3" id="KW-1134">Transmembrane beta strand</keyword>
<evidence type="ECO:0000313" key="10">
    <source>
        <dbReference type="Proteomes" id="UP001356170"/>
    </source>
</evidence>
<accession>A0ABU7UWK2</accession>
<evidence type="ECO:0000256" key="5">
    <source>
        <dbReference type="ARBA" id="ARBA00022729"/>
    </source>
</evidence>
<keyword evidence="6" id="KW-0472">Membrane</keyword>
<evidence type="ECO:0000256" key="2">
    <source>
        <dbReference type="ARBA" id="ARBA00008163"/>
    </source>
</evidence>
<dbReference type="Pfam" id="PF03349">
    <property type="entry name" value="Toluene_X"/>
    <property type="match status" value="1"/>
</dbReference>
<dbReference type="EMBL" id="JAZHBO010000001">
    <property type="protein sequence ID" value="MEF2154960.1"/>
    <property type="molecule type" value="Genomic_DNA"/>
</dbReference>
<keyword evidence="7" id="KW-0998">Cell outer membrane</keyword>
<dbReference type="RefSeq" id="WP_331703102.1">
    <property type="nucleotide sequence ID" value="NZ_JAZHBO010000001.1"/>
</dbReference>
<protein>
    <submittedName>
        <fullName evidence="9">Porin</fullName>
    </submittedName>
</protein>
<feature type="chain" id="PRO_5046630767" evidence="8">
    <location>
        <begin position="26"/>
        <end position="479"/>
    </location>
</feature>
<dbReference type="InterPro" id="IPR005017">
    <property type="entry name" value="OMPP1/FadL/TodX"/>
</dbReference>
<reference evidence="9 10" key="1">
    <citation type="submission" date="2024-01" db="EMBL/GenBank/DDBJ databases">
        <title>Novel species of the genus Luteimonas isolated from rivers.</title>
        <authorList>
            <person name="Lu H."/>
        </authorList>
    </citation>
    <scope>NUCLEOTIDE SEQUENCE [LARGE SCALE GENOMIC DNA]</scope>
    <source>
        <strain evidence="9 10">FXH3W</strain>
    </source>
</reference>
<keyword evidence="10" id="KW-1185">Reference proteome</keyword>
<evidence type="ECO:0000256" key="1">
    <source>
        <dbReference type="ARBA" id="ARBA00004571"/>
    </source>
</evidence>
<comment type="caution">
    <text evidence="9">The sequence shown here is derived from an EMBL/GenBank/DDBJ whole genome shotgun (WGS) entry which is preliminary data.</text>
</comment>
<evidence type="ECO:0000256" key="8">
    <source>
        <dbReference type="SAM" id="SignalP"/>
    </source>
</evidence>
<evidence type="ECO:0000256" key="7">
    <source>
        <dbReference type="ARBA" id="ARBA00023237"/>
    </source>
</evidence>
<dbReference type="SUPFAM" id="SSF56935">
    <property type="entry name" value="Porins"/>
    <property type="match status" value="1"/>
</dbReference>
<evidence type="ECO:0000256" key="6">
    <source>
        <dbReference type="ARBA" id="ARBA00023136"/>
    </source>
</evidence>
<keyword evidence="5 8" id="KW-0732">Signal</keyword>
<sequence length="479" mass="50073">MKNKNTLRLSALAIGVLSVVSVAQASGFQIRENSTKALGRAFTGTTVAKDDATVAITNPAAMVNLDRTTVANNVSVIDLSGEFTGTALAAPTLASQPAPVNSLAKSVSGGNGGDPGDPTAVPSFAAVMPLHGNLENLWVGFGVNAPYGLKTEWDKDWVGRYNAVTSDVKVIDATLSAAWKTSDQFSVGVGLVLQHADVTLTNALDLGTAVCGGIVQQIGALPVALRPAAIASQLAPMCLTPTAPYGPGKNDGFFSVSGKDSAIGWTAGFQWRPTDKLAIGYNYKSEIAHELKGDIEFTVPANVLALPGMSTRFASGKGGAELTTPSTHTFSASYDVTPSARVMGEYQRTDWTTLENVTIKRDDGTVIGTEDYGWSASNMYSLGGELDLSPALTLRAGIGRDETPTHDANRTPRLPDNDRTLLSIGGTYRMSDKLSFDAAFMRVNVKDSPIRSVSSTGTLITGEATGGANVIAVGGQYKF</sequence>
<evidence type="ECO:0000256" key="3">
    <source>
        <dbReference type="ARBA" id="ARBA00022452"/>
    </source>
</evidence>
<proteinExistence type="inferred from homology"/>
<dbReference type="Gene3D" id="2.40.160.60">
    <property type="entry name" value="Outer membrane protein transport protein (OMPP1/FadL/TodX)"/>
    <property type="match status" value="1"/>
</dbReference>
<organism evidence="9 10">
    <name type="scientific">Aquilutibacter rugosus</name>
    <dbReference type="NCBI Taxonomy" id="3115820"/>
    <lineage>
        <taxon>Bacteria</taxon>
        <taxon>Pseudomonadati</taxon>
        <taxon>Pseudomonadota</taxon>
        <taxon>Gammaproteobacteria</taxon>
        <taxon>Lysobacterales</taxon>
        <taxon>Lysobacteraceae</taxon>
        <taxon>Aquilutibacter</taxon>
    </lineage>
</organism>
<evidence type="ECO:0000256" key="4">
    <source>
        <dbReference type="ARBA" id="ARBA00022692"/>
    </source>
</evidence>
<comment type="subcellular location">
    <subcellularLocation>
        <location evidence="1">Cell outer membrane</location>
        <topology evidence="1">Multi-pass membrane protein</topology>
    </subcellularLocation>
</comment>
<dbReference type="Proteomes" id="UP001356170">
    <property type="component" value="Unassembled WGS sequence"/>
</dbReference>
<dbReference type="PANTHER" id="PTHR35093:SF3">
    <property type="entry name" value="LONG-CHAIN FATTY ACID TRANSPORT PROTEIN"/>
    <property type="match status" value="1"/>
</dbReference>
<feature type="signal peptide" evidence="8">
    <location>
        <begin position="1"/>
        <end position="25"/>
    </location>
</feature>
<evidence type="ECO:0000313" key="9">
    <source>
        <dbReference type="EMBL" id="MEF2154960.1"/>
    </source>
</evidence>
<name>A0ABU7UWK2_9GAMM</name>
<dbReference type="PANTHER" id="PTHR35093">
    <property type="entry name" value="OUTER MEMBRANE PROTEIN NMB0088-RELATED"/>
    <property type="match status" value="1"/>
</dbReference>
<gene>
    <name evidence="9" type="ORF">V3390_01720</name>
</gene>
<keyword evidence="4" id="KW-0812">Transmembrane</keyword>